<protein>
    <submittedName>
        <fullName evidence="1">Uncharacterized protein</fullName>
    </submittedName>
</protein>
<accession>A0A1B2EQ87</accession>
<name>A0A1B2EQ87_9HYPH</name>
<evidence type="ECO:0000313" key="1">
    <source>
        <dbReference type="EMBL" id="ANY82146.1"/>
    </source>
</evidence>
<dbReference type="AlphaFoldDB" id="A0A1B2EQ87"/>
<sequence>MQNRAVTASIISDVMYPADTIADQTDLPALNAAIEAHAVGDQVGSGDGTEGRHDVLAVALRVGMDCGGAFAPCAVQPAS</sequence>
<keyword evidence="1" id="KW-0614">Plasmid</keyword>
<organism evidence="1">
    <name type="scientific">Microvirga ossetica</name>
    <dbReference type="NCBI Taxonomy" id="1882682"/>
    <lineage>
        <taxon>Bacteria</taxon>
        <taxon>Pseudomonadati</taxon>
        <taxon>Pseudomonadota</taxon>
        <taxon>Alphaproteobacteria</taxon>
        <taxon>Hyphomicrobiales</taxon>
        <taxon>Methylobacteriaceae</taxon>
        <taxon>Microvirga</taxon>
    </lineage>
</organism>
<proteinExistence type="predicted"/>
<dbReference type="SUPFAM" id="SSF58104">
    <property type="entry name" value="Methyl-accepting chemotaxis protein (MCP) signaling domain"/>
    <property type="match status" value="1"/>
</dbReference>
<geneLocation type="plasmid" evidence="1">
    <name>unnamed1</name>
</geneLocation>
<gene>
    <name evidence="1" type="ORF">BB934_27700</name>
</gene>
<reference evidence="1" key="1">
    <citation type="submission" date="2016-07" db="EMBL/GenBank/DDBJ databases">
        <title>Microvirga ossetica sp. nov. a new species of rhizobia isolated from root nodules of the legume species Vicia alpestris Steven originated from North Ossetia region in the Caucasus.</title>
        <authorList>
            <person name="Safronova V.I."/>
            <person name="Kuznetsova I.G."/>
            <person name="Sazanova A.L."/>
            <person name="Belimov A."/>
            <person name="Andronov E."/>
            <person name="Osledkin Y.S."/>
            <person name="Onishchuk O.P."/>
            <person name="Kurchak O.N."/>
            <person name="Shaposhnikov A.I."/>
            <person name="Willems A."/>
            <person name="Tikhonovich I.A."/>
        </authorList>
    </citation>
    <scope>NUCLEOTIDE SEQUENCE [LARGE SCALE GENOMIC DNA]</scope>
    <source>
        <strain evidence="1">V5/3M</strain>
        <plasmid evidence="1">unnamed1</plasmid>
    </source>
</reference>
<dbReference type="Gene3D" id="6.10.250.3200">
    <property type="match status" value="1"/>
</dbReference>
<dbReference type="EMBL" id="CP016617">
    <property type="protein sequence ID" value="ANY82146.1"/>
    <property type="molecule type" value="Genomic_DNA"/>
</dbReference>
<dbReference type="KEGG" id="moc:BB934_27700"/>